<dbReference type="GO" id="GO:0005886">
    <property type="term" value="C:plasma membrane"/>
    <property type="evidence" value="ECO:0007669"/>
    <property type="project" value="TreeGrafter"/>
</dbReference>
<comment type="caution">
    <text evidence="6">The sequence shown here is derived from an EMBL/GenBank/DDBJ whole genome shotgun (WGS) entry which is preliminary data.</text>
</comment>
<dbReference type="InterPro" id="IPR043128">
    <property type="entry name" value="Rev_trsase/Diguanyl_cyclase"/>
</dbReference>
<dbReference type="Pfam" id="PF00990">
    <property type="entry name" value="GGDEF"/>
    <property type="match status" value="1"/>
</dbReference>
<keyword evidence="3" id="KW-0597">Phosphoprotein</keyword>
<dbReference type="EMBL" id="DRQG01000114">
    <property type="protein sequence ID" value="HGY56465.1"/>
    <property type="molecule type" value="Genomic_DNA"/>
</dbReference>
<feature type="domain" description="GGDEF" evidence="5">
    <location>
        <begin position="163"/>
        <end position="293"/>
    </location>
</feature>
<dbReference type="NCBIfam" id="TIGR00254">
    <property type="entry name" value="GGDEF"/>
    <property type="match status" value="1"/>
</dbReference>
<protein>
    <recommendedName>
        <fullName evidence="1">diguanylate cyclase</fullName>
        <ecNumber evidence="1">2.7.7.65</ecNumber>
    </recommendedName>
</protein>
<dbReference type="EC" id="2.7.7.65" evidence="1"/>
<evidence type="ECO:0000256" key="1">
    <source>
        <dbReference type="ARBA" id="ARBA00012528"/>
    </source>
</evidence>
<evidence type="ECO:0000259" key="5">
    <source>
        <dbReference type="PROSITE" id="PS50887"/>
    </source>
</evidence>
<evidence type="ECO:0000256" key="3">
    <source>
        <dbReference type="PROSITE-ProRule" id="PRU00169"/>
    </source>
</evidence>
<dbReference type="PROSITE" id="PS50887">
    <property type="entry name" value="GGDEF"/>
    <property type="match status" value="1"/>
</dbReference>
<dbReference type="InterPro" id="IPR011006">
    <property type="entry name" value="CheY-like_superfamily"/>
</dbReference>
<evidence type="ECO:0000313" key="6">
    <source>
        <dbReference type="EMBL" id="HGY56465.1"/>
    </source>
</evidence>
<dbReference type="GO" id="GO:0043709">
    <property type="term" value="P:cell adhesion involved in single-species biofilm formation"/>
    <property type="evidence" value="ECO:0007669"/>
    <property type="project" value="TreeGrafter"/>
</dbReference>
<dbReference type="Pfam" id="PF00072">
    <property type="entry name" value="Response_reg"/>
    <property type="match status" value="1"/>
</dbReference>
<dbReference type="CDD" id="cd17574">
    <property type="entry name" value="REC_OmpR"/>
    <property type="match status" value="1"/>
</dbReference>
<dbReference type="InterPro" id="IPR029787">
    <property type="entry name" value="Nucleotide_cyclase"/>
</dbReference>
<dbReference type="PANTHER" id="PTHR45138">
    <property type="entry name" value="REGULATORY COMPONENTS OF SENSORY TRANSDUCTION SYSTEM"/>
    <property type="match status" value="1"/>
</dbReference>
<accession>A0A7V4WVR0</accession>
<dbReference type="CDD" id="cd01949">
    <property type="entry name" value="GGDEF"/>
    <property type="match status" value="1"/>
</dbReference>
<dbReference type="PANTHER" id="PTHR45138:SF9">
    <property type="entry name" value="DIGUANYLATE CYCLASE DGCM-RELATED"/>
    <property type="match status" value="1"/>
</dbReference>
<comment type="catalytic activity">
    <reaction evidence="2">
        <text>2 GTP = 3',3'-c-di-GMP + 2 diphosphate</text>
        <dbReference type="Rhea" id="RHEA:24898"/>
        <dbReference type="ChEBI" id="CHEBI:33019"/>
        <dbReference type="ChEBI" id="CHEBI:37565"/>
        <dbReference type="ChEBI" id="CHEBI:58805"/>
        <dbReference type="EC" id="2.7.7.65"/>
    </reaction>
</comment>
<feature type="modified residue" description="4-aspartylphosphate" evidence="3">
    <location>
        <position position="56"/>
    </location>
</feature>
<evidence type="ECO:0000259" key="4">
    <source>
        <dbReference type="PROSITE" id="PS50110"/>
    </source>
</evidence>
<proteinExistence type="predicted"/>
<dbReference type="InterPro" id="IPR050469">
    <property type="entry name" value="Diguanylate_Cyclase"/>
</dbReference>
<dbReference type="InterPro" id="IPR001789">
    <property type="entry name" value="Sig_transdc_resp-reg_receiver"/>
</dbReference>
<dbReference type="InterPro" id="IPR000160">
    <property type="entry name" value="GGDEF_dom"/>
</dbReference>
<sequence length="293" mass="33992">MENGRSHILLVEDDSQLINILGLMFERKGYNFEIAHNGLEALESLERRMPDLIVSDIMMPKMDGLEFRKKVLQVKDYSLIPFVFLTAKNKKEEKLQGLRLRVDDYITKPFEIDEFLARLDSIIERQNLLKDLILFDPLTNLYNRRSLENRLKYELKRVKRYKQFLSLLIFDLDHFKTVNDTYGHIAGDDVLKGVAELLHTSLRDVDFAARYGGEEFVLVMPDTDKSQARLVGDRLRKDIEQAGFGDHHIRVTVSGGIATAPTDSSRVRFLINKADKALYRAKQNGRNRIEVYE</sequence>
<dbReference type="FunFam" id="3.30.70.270:FF:000001">
    <property type="entry name" value="Diguanylate cyclase domain protein"/>
    <property type="match status" value="1"/>
</dbReference>
<evidence type="ECO:0000256" key="2">
    <source>
        <dbReference type="ARBA" id="ARBA00034247"/>
    </source>
</evidence>
<dbReference type="GO" id="GO:0000160">
    <property type="term" value="P:phosphorelay signal transduction system"/>
    <property type="evidence" value="ECO:0007669"/>
    <property type="project" value="InterPro"/>
</dbReference>
<dbReference type="AlphaFoldDB" id="A0A7V4WVR0"/>
<organism evidence="6">
    <name type="scientific">Caldithrix abyssi</name>
    <dbReference type="NCBI Taxonomy" id="187145"/>
    <lineage>
        <taxon>Bacteria</taxon>
        <taxon>Pseudomonadati</taxon>
        <taxon>Calditrichota</taxon>
        <taxon>Calditrichia</taxon>
        <taxon>Calditrichales</taxon>
        <taxon>Calditrichaceae</taxon>
        <taxon>Caldithrix</taxon>
    </lineage>
</organism>
<dbReference type="SMART" id="SM00267">
    <property type="entry name" value="GGDEF"/>
    <property type="match status" value="1"/>
</dbReference>
<feature type="domain" description="Response regulatory" evidence="4">
    <location>
        <begin position="7"/>
        <end position="123"/>
    </location>
</feature>
<dbReference type="SUPFAM" id="SSF55073">
    <property type="entry name" value="Nucleotide cyclase"/>
    <property type="match status" value="1"/>
</dbReference>
<gene>
    <name evidence="6" type="ORF">ENK44_12215</name>
</gene>
<dbReference type="GO" id="GO:1902201">
    <property type="term" value="P:negative regulation of bacterial-type flagellum-dependent cell motility"/>
    <property type="evidence" value="ECO:0007669"/>
    <property type="project" value="TreeGrafter"/>
</dbReference>
<dbReference type="Proteomes" id="UP000885779">
    <property type="component" value="Unassembled WGS sequence"/>
</dbReference>
<dbReference type="Gene3D" id="3.40.50.2300">
    <property type="match status" value="1"/>
</dbReference>
<dbReference type="PROSITE" id="PS50110">
    <property type="entry name" value="RESPONSE_REGULATORY"/>
    <property type="match status" value="1"/>
</dbReference>
<reference evidence="6" key="1">
    <citation type="journal article" date="2020" name="mSystems">
        <title>Genome- and Community-Level Interaction Insights into Carbon Utilization and Element Cycling Functions of Hydrothermarchaeota in Hydrothermal Sediment.</title>
        <authorList>
            <person name="Zhou Z."/>
            <person name="Liu Y."/>
            <person name="Xu W."/>
            <person name="Pan J."/>
            <person name="Luo Z.H."/>
            <person name="Li M."/>
        </authorList>
    </citation>
    <scope>NUCLEOTIDE SEQUENCE [LARGE SCALE GENOMIC DNA]</scope>
    <source>
        <strain evidence="6">HyVt-577</strain>
    </source>
</reference>
<dbReference type="GO" id="GO:0052621">
    <property type="term" value="F:diguanylate cyclase activity"/>
    <property type="evidence" value="ECO:0007669"/>
    <property type="project" value="UniProtKB-EC"/>
</dbReference>
<dbReference type="Gene3D" id="3.30.70.270">
    <property type="match status" value="1"/>
</dbReference>
<name>A0A7V4WVR0_CALAY</name>
<dbReference type="SUPFAM" id="SSF52172">
    <property type="entry name" value="CheY-like"/>
    <property type="match status" value="1"/>
</dbReference>
<dbReference type="SMART" id="SM00448">
    <property type="entry name" value="REC"/>
    <property type="match status" value="1"/>
</dbReference>